<keyword evidence="5" id="KW-0029">Amino-acid transport</keyword>
<dbReference type="PROSITE" id="PS50928">
    <property type="entry name" value="ABC_TM1"/>
    <property type="match status" value="1"/>
</dbReference>
<feature type="domain" description="ABC transmembrane type-1" evidence="9">
    <location>
        <begin position="70"/>
        <end position="271"/>
    </location>
</feature>
<keyword evidence="4 8" id="KW-0812">Transmembrane</keyword>
<evidence type="ECO:0000256" key="8">
    <source>
        <dbReference type="RuleBase" id="RU363032"/>
    </source>
</evidence>
<accession>A0ABS2L1R4</accession>
<evidence type="ECO:0000256" key="6">
    <source>
        <dbReference type="ARBA" id="ARBA00022989"/>
    </source>
</evidence>
<evidence type="ECO:0000256" key="2">
    <source>
        <dbReference type="ARBA" id="ARBA00022448"/>
    </source>
</evidence>
<feature type="transmembrane region" description="Helical" evidence="8">
    <location>
        <begin position="106"/>
        <end position="127"/>
    </location>
</feature>
<dbReference type="InterPro" id="IPR010065">
    <property type="entry name" value="AA_ABC_transptr_permease_3TM"/>
</dbReference>
<keyword evidence="6 8" id="KW-1133">Transmembrane helix</keyword>
<dbReference type="EMBL" id="JAFBBU010000001">
    <property type="protein sequence ID" value="MBM7470705.1"/>
    <property type="molecule type" value="Genomic_DNA"/>
</dbReference>
<comment type="subcellular location">
    <subcellularLocation>
        <location evidence="1 8">Cell membrane</location>
        <topology evidence="1 8">Multi-pass membrane protein</topology>
    </subcellularLocation>
</comment>
<dbReference type="Pfam" id="PF00528">
    <property type="entry name" value="BPD_transp_1"/>
    <property type="match status" value="1"/>
</dbReference>
<keyword evidence="3" id="KW-1003">Cell membrane</keyword>
<feature type="transmembrane region" description="Helical" evidence="8">
    <location>
        <begin position="205"/>
        <end position="230"/>
    </location>
</feature>
<feature type="transmembrane region" description="Helical" evidence="8">
    <location>
        <begin position="147"/>
        <end position="166"/>
    </location>
</feature>
<dbReference type="SUPFAM" id="SSF161098">
    <property type="entry name" value="MetI-like"/>
    <property type="match status" value="1"/>
</dbReference>
<comment type="caution">
    <text evidence="10">The sequence shown here is derived from an EMBL/GenBank/DDBJ whole genome shotgun (WGS) entry which is preliminary data.</text>
</comment>
<dbReference type="Gene3D" id="1.10.3720.10">
    <property type="entry name" value="MetI-like"/>
    <property type="match status" value="1"/>
</dbReference>
<proteinExistence type="inferred from homology"/>
<evidence type="ECO:0000256" key="7">
    <source>
        <dbReference type="ARBA" id="ARBA00023136"/>
    </source>
</evidence>
<dbReference type="NCBIfam" id="TIGR01726">
    <property type="entry name" value="HEQRo_perm_3TM"/>
    <property type="match status" value="1"/>
</dbReference>
<evidence type="ECO:0000256" key="3">
    <source>
        <dbReference type="ARBA" id="ARBA00022475"/>
    </source>
</evidence>
<comment type="similarity">
    <text evidence="8">Belongs to the binding-protein-dependent transport system permease family.</text>
</comment>
<evidence type="ECO:0000313" key="11">
    <source>
        <dbReference type="Proteomes" id="UP000776164"/>
    </source>
</evidence>
<gene>
    <name evidence="10" type="ORF">JOE66_000339</name>
</gene>
<dbReference type="InterPro" id="IPR043429">
    <property type="entry name" value="ArtM/GltK/GlnP/TcyL/YhdX-like"/>
</dbReference>
<reference evidence="10 11" key="1">
    <citation type="submission" date="2021-01" db="EMBL/GenBank/DDBJ databases">
        <title>Sequencing the genomes of 1000 actinobacteria strains.</title>
        <authorList>
            <person name="Klenk H.-P."/>
        </authorList>
    </citation>
    <scope>NUCLEOTIDE SEQUENCE [LARGE SCALE GENOMIC DNA]</scope>
    <source>
        <strain evidence="10 11">DSM 13057</strain>
    </source>
</reference>
<evidence type="ECO:0000256" key="4">
    <source>
        <dbReference type="ARBA" id="ARBA00022692"/>
    </source>
</evidence>
<protein>
    <submittedName>
        <fullName evidence="10">Polar amino acid transport system permease protein</fullName>
    </submittedName>
</protein>
<evidence type="ECO:0000256" key="5">
    <source>
        <dbReference type="ARBA" id="ARBA00022970"/>
    </source>
</evidence>
<dbReference type="PANTHER" id="PTHR30614:SF0">
    <property type="entry name" value="L-CYSTINE TRANSPORT SYSTEM PERMEASE PROTEIN TCYL"/>
    <property type="match status" value="1"/>
</dbReference>
<sequence length="285" mass="31655">MTQTTSLRPPWVDAAEPPRVIPRRHPGRWVTVVLILALAVAIVQWAVTNQGFGWEDFRTYLFDDAILGGVRNTVILAVLAEIISLTLGTLLAVMRLSENKVISGFAFLYAWFFRGIPLPVILIFTYFSAAVLPRIGWGDFSVDTNDVFATPFLAALIGFGLNDAAYTSEIVRSGLMSVPKGQTEAAYAIGMSPVKAMRRIILPQALRIIIPPLGNAFIGMFKLTSIALVIGYGELMNTTRAIYSSEFNTIPLLLVASFWYLLITTILSIGQHYIERYYGRGFKRR</sequence>
<dbReference type="RefSeq" id="WP_205106417.1">
    <property type="nucleotide sequence ID" value="NZ_BAAAHT010000018.1"/>
</dbReference>
<evidence type="ECO:0000256" key="1">
    <source>
        <dbReference type="ARBA" id="ARBA00004651"/>
    </source>
</evidence>
<dbReference type="PANTHER" id="PTHR30614">
    <property type="entry name" value="MEMBRANE COMPONENT OF AMINO ACID ABC TRANSPORTER"/>
    <property type="match status" value="1"/>
</dbReference>
<evidence type="ECO:0000259" key="9">
    <source>
        <dbReference type="PROSITE" id="PS50928"/>
    </source>
</evidence>
<keyword evidence="2 8" id="KW-0813">Transport</keyword>
<feature type="transmembrane region" description="Helical" evidence="8">
    <location>
        <begin position="74"/>
        <end position="94"/>
    </location>
</feature>
<evidence type="ECO:0000313" key="10">
    <source>
        <dbReference type="EMBL" id="MBM7470705.1"/>
    </source>
</evidence>
<feature type="transmembrane region" description="Helical" evidence="8">
    <location>
        <begin position="29"/>
        <end position="47"/>
    </location>
</feature>
<feature type="transmembrane region" description="Helical" evidence="8">
    <location>
        <begin position="250"/>
        <end position="274"/>
    </location>
</feature>
<organism evidence="10 11">
    <name type="scientific">Subtercola frigoramans</name>
    <dbReference type="NCBI Taxonomy" id="120298"/>
    <lineage>
        <taxon>Bacteria</taxon>
        <taxon>Bacillati</taxon>
        <taxon>Actinomycetota</taxon>
        <taxon>Actinomycetes</taxon>
        <taxon>Micrococcales</taxon>
        <taxon>Microbacteriaceae</taxon>
        <taxon>Subtercola</taxon>
    </lineage>
</organism>
<keyword evidence="7 8" id="KW-0472">Membrane</keyword>
<dbReference type="CDD" id="cd06261">
    <property type="entry name" value="TM_PBP2"/>
    <property type="match status" value="1"/>
</dbReference>
<keyword evidence="11" id="KW-1185">Reference proteome</keyword>
<dbReference type="InterPro" id="IPR000515">
    <property type="entry name" value="MetI-like"/>
</dbReference>
<dbReference type="Proteomes" id="UP000776164">
    <property type="component" value="Unassembled WGS sequence"/>
</dbReference>
<dbReference type="InterPro" id="IPR035906">
    <property type="entry name" value="MetI-like_sf"/>
</dbReference>
<name>A0ABS2L1R4_9MICO</name>